<dbReference type="EMBL" id="ML978122">
    <property type="protein sequence ID" value="KAF2102531.1"/>
    <property type="molecule type" value="Genomic_DNA"/>
</dbReference>
<sequence length="803" mass="91978">MARSARSVPRSTGQSGNEGVGIHRVATFLSYQRPLQRPSQSPTAPLQTTPRLFRIRAQLVREALNYLYSDNVEYDPLRDERVRALTEYFSEGSPGGTTDKRLQIGKEAWLEKHLLECLAYFRDPAKWSKVSASVPKPFFPATSFGSIKRMVWTRGDAELFSMVEQFLLLNRLLSSIVINAGILDIMPAYVTQDAGSVRTPAGKLLTSFLVPAGIGERHGTKAKFKIHEPFWNSLRVKRADVSIDILNDYIRRWEEMQNLQNSKNKIPNKYPFRALDPAEPLPSMLDCDTKLLSKEANGLHKTVHEYLFTHLKSCSFMDATGLKLTYEDARMGSMDRSFLYTMQSHALHYTPGQKSKLEIAMINGFKRWVALQRSLGLVIDVLVDNDKIIDLQTDWDRRQNQWSVYGYNLTEEFPAAMRKKMLLEDSTDWPKPELIEDLSVHWSELVEEARALKDAEDEEASEYDFESESDDSLFCGHQPYLRGGAGPPGDVPEDYEVPEVRQINPEKLKTREQKFRERCAPTGEIWYRDHPPYFPFAEHPTMQSYWSHKPDIDKKVDDMMKWDKSVIGKGLSTISGLLSSKKAKTKANAKAQSGNAGDSDSIQVDFEESDDDDSLADGDDLEEEIRQFLENETAEQREPREKFRVRMRVEDRLKDETLKKLHVCKLPLPPAPNFTEDEKYGFRFNDSDKPYLFDMPEYDYSDLRTLIPPEDQLIEWAEDFDLGEDDEVGNDEPKTVKVQLSKKTKLPKPPHPPKDTGSRVESPEGASIAERVGSRRGKKRKNEETAEEPTKEAPGRKKRVRFD</sequence>
<feature type="compositionally biased region" description="Basic and acidic residues" evidence="1">
    <location>
        <begin position="752"/>
        <end position="762"/>
    </location>
</feature>
<feature type="region of interest" description="Disordered" evidence="1">
    <location>
        <begin position="723"/>
        <end position="803"/>
    </location>
</feature>
<reference evidence="2" key="1">
    <citation type="journal article" date="2020" name="Stud. Mycol.">
        <title>101 Dothideomycetes genomes: a test case for predicting lifestyles and emergence of pathogens.</title>
        <authorList>
            <person name="Haridas S."/>
            <person name="Albert R."/>
            <person name="Binder M."/>
            <person name="Bloem J."/>
            <person name="Labutti K."/>
            <person name="Salamov A."/>
            <person name="Andreopoulos B."/>
            <person name="Baker S."/>
            <person name="Barry K."/>
            <person name="Bills G."/>
            <person name="Bluhm B."/>
            <person name="Cannon C."/>
            <person name="Castanera R."/>
            <person name="Culley D."/>
            <person name="Daum C."/>
            <person name="Ezra D."/>
            <person name="Gonzalez J."/>
            <person name="Henrissat B."/>
            <person name="Kuo A."/>
            <person name="Liang C."/>
            <person name="Lipzen A."/>
            <person name="Lutzoni F."/>
            <person name="Magnuson J."/>
            <person name="Mondo S."/>
            <person name="Nolan M."/>
            <person name="Ohm R."/>
            <person name="Pangilinan J."/>
            <person name="Park H.-J."/>
            <person name="Ramirez L."/>
            <person name="Alfaro M."/>
            <person name="Sun H."/>
            <person name="Tritt A."/>
            <person name="Yoshinaga Y."/>
            <person name="Zwiers L.-H."/>
            <person name="Turgeon B."/>
            <person name="Goodwin S."/>
            <person name="Spatafora J."/>
            <person name="Crous P."/>
            <person name="Grigoriev I."/>
        </authorList>
    </citation>
    <scope>NUCLEOTIDE SEQUENCE</scope>
    <source>
        <strain evidence="2">CBS 133067</strain>
    </source>
</reference>
<organism evidence="2 3">
    <name type="scientific">Rhizodiscina lignyota</name>
    <dbReference type="NCBI Taxonomy" id="1504668"/>
    <lineage>
        <taxon>Eukaryota</taxon>
        <taxon>Fungi</taxon>
        <taxon>Dikarya</taxon>
        <taxon>Ascomycota</taxon>
        <taxon>Pezizomycotina</taxon>
        <taxon>Dothideomycetes</taxon>
        <taxon>Pleosporomycetidae</taxon>
        <taxon>Aulographales</taxon>
        <taxon>Rhizodiscinaceae</taxon>
        <taxon>Rhizodiscina</taxon>
    </lineage>
</organism>
<gene>
    <name evidence="2" type="ORF">NA57DRAFT_71521</name>
</gene>
<protein>
    <submittedName>
        <fullName evidence="2">Uncharacterized protein</fullName>
    </submittedName>
</protein>
<feature type="compositionally biased region" description="Basic and acidic residues" evidence="1">
    <location>
        <begin position="781"/>
        <end position="803"/>
    </location>
</feature>
<accession>A0A9P4IJ12</accession>
<keyword evidence="3" id="KW-1185">Reference proteome</keyword>
<dbReference type="Proteomes" id="UP000799772">
    <property type="component" value="Unassembled WGS sequence"/>
</dbReference>
<feature type="compositionally biased region" description="Basic and acidic residues" evidence="1">
    <location>
        <begin position="624"/>
        <end position="642"/>
    </location>
</feature>
<evidence type="ECO:0000256" key="1">
    <source>
        <dbReference type="SAM" id="MobiDB-lite"/>
    </source>
</evidence>
<feature type="region of interest" description="Disordered" evidence="1">
    <location>
        <begin position="587"/>
        <end position="642"/>
    </location>
</feature>
<feature type="compositionally biased region" description="Polar residues" evidence="1">
    <location>
        <begin position="592"/>
        <end position="602"/>
    </location>
</feature>
<dbReference type="AlphaFoldDB" id="A0A9P4IJ12"/>
<comment type="caution">
    <text evidence="2">The sequence shown here is derived from an EMBL/GenBank/DDBJ whole genome shotgun (WGS) entry which is preliminary data.</text>
</comment>
<feature type="compositionally biased region" description="Acidic residues" evidence="1">
    <location>
        <begin position="605"/>
        <end position="623"/>
    </location>
</feature>
<name>A0A9P4IJ12_9PEZI</name>
<evidence type="ECO:0000313" key="3">
    <source>
        <dbReference type="Proteomes" id="UP000799772"/>
    </source>
</evidence>
<proteinExistence type="predicted"/>
<evidence type="ECO:0000313" key="2">
    <source>
        <dbReference type="EMBL" id="KAF2102531.1"/>
    </source>
</evidence>